<evidence type="ECO:0000313" key="1">
    <source>
        <dbReference type="EnsemblMetazoa" id="Aqu2.1.09708_001"/>
    </source>
</evidence>
<dbReference type="InParanoid" id="A0A1X7T5E9"/>
<reference evidence="1" key="1">
    <citation type="submission" date="2017-05" db="UniProtKB">
        <authorList>
            <consortium name="EnsemblMetazoa"/>
        </authorList>
    </citation>
    <scope>IDENTIFICATION</scope>
</reference>
<sequence length="196" mass="22143">MATSNAHVTTANDSSGELDDETIIEGDEHLLTINGGPAVASLLSLENPETENNILLIAPGEGQKPLSIMCDANFELMSNPEKFPFGSGGFNTERITSLTYRKYFNQRLLNVDGCFSSDLDYLFCAQYIVESNQILDDANNYIWRQWPYDSGITAAQARDPRCLKEYIRKDKAYCFMKNVRGSPPYYQRTFYDLLAM</sequence>
<dbReference type="EnsemblMetazoa" id="Aqu2.1.09708_001">
    <property type="protein sequence ID" value="Aqu2.1.09708_001"/>
    <property type="gene ID" value="Aqu2.1.09708"/>
</dbReference>
<accession>A0A1X7T5E9</accession>
<dbReference type="AlphaFoldDB" id="A0A1X7T5E9"/>
<name>A0A1X7T5E9_AMPQE</name>
<protein>
    <submittedName>
        <fullName evidence="1">Uncharacterized protein</fullName>
    </submittedName>
</protein>
<proteinExistence type="predicted"/>
<organism evidence="1">
    <name type="scientific">Amphimedon queenslandica</name>
    <name type="common">Sponge</name>
    <dbReference type="NCBI Taxonomy" id="400682"/>
    <lineage>
        <taxon>Eukaryota</taxon>
        <taxon>Metazoa</taxon>
        <taxon>Porifera</taxon>
        <taxon>Demospongiae</taxon>
        <taxon>Heteroscleromorpha</taxon>
        <taxon>Haplosclerida</taxon>
        <taxon>Niphatidae</taxon>
        <taxon>Amphimedon</taxon>
    </lineage>
</organism>